<evidence type="ECO:0000256" key="1">
    <source>
        <dbReference type="SAM" id="MobiDB-lite"/>
    </source>
</evidence>
<feature type="region of interest" description="Disordered" evidence="1">
    <location>
        <begin position="86"/>
        <end position="112"/>
    </location>
</feature>
<protein>
    <submittedName>
        <fullName evidence="2">Cell division protein FtsL</fullName>
    </submittedName>
</protein>
<keyword evidence="2" id="KW-0132">Cell division</keyword>
<evidence type="ECO:0000313" key="3">
    <source>
        <dbReference type="Proteomes" id="UP000640509"/>
    </source>
</evidence>
<dbReference type="EMBL" id="BMIV01000001">
    <property type="protein sequence ID" value="GGF56921.1"/>
    <property type="molecule type" value="Genomic_DNA"/>
</dbReference>
<dbReference type="GO" id="GO:0051301">
    <property type="term" value="P:cell division"/>
    <property type="evidence" value="ECO:0007669"/>
    <property type="project" value="UniProtKB-KW"/>
</dbReference>
<sequence length="112" mass="12740">MRPLTYLACVLLVMGLAFWAYRENYRTQAAIGEMSQIQREIAGLREDLGVLRAEWAYLNRPERLRELVDLNFDRLQLIPREAGQTVGLGHIDYPKPPAPPEPPEPAEAAPQE</sequence>
<accession>A0ABQ1VEA8</accession>
<evidence type="ECO:0000313" key="2">
    <source>
        <dbReference type="EMBL" id="GGF56921.1"/>
    </source>
</evidence>
<comment type="caution">
    <text evidence="2">The sequence shown here is derived from an EMBL/GenBank/DDBJ whole genome shotgun (WGS) entry which is preliminary data.</text>
</comment>
<reference evidence="3" key="1">
    <citation type="journal article" date="2019" name="Int. J. Syst. Evol. Microbiol.">
        <title>The Global Catalogue of Microorganisms (GCM) 10K type strain sequencing project: providing services to taxonomists for standard genome sequencing and annotation.</title>
        <authorList>
            <consortium name="The Broad Institute Genomics Platform"/>
            <consortium name="The Broad Institute Genome Sequencing Center for Infectious Disease"/>
            <person name="Wu L."/>
            <person name="Ma J."/>
        </authorList>
    </citation>
    <scope>NUCLEOTIDE SEQUENCE [LARGE SCALE GENOMIC DNA]</scope>
    <source>
        <strain evidence="3">CGMCC 1.15419</strain>
    </source>
</reference>
<proteinExistence type="predicted"/>
<dbReference type="Proteomes" id="UP000640509">
    <property type="component" value="Unassembled WGS sequence"/>
</dbReference>
<name>A0ABQ1VEA8_9RHOB</name>
<organism evidence="2 3">
    <name type="scientific">Paracoccus acridae</name>
    <dbReference type="NCBI Taxonomy" id="1795310"/>
    <lineage>
        <taxon>Bacteria</taxon>
        <taxon>Pseudomonadati</taxon>
        <taxon>Pseudomonadota</taxon>
        <taxon>Alphaproteobacteria</taxon>
        <taxon>Rhodobacterales</taxon>
        <taxon>Paracoccaceae</taxon>
        <taxon>Paracoccus</taxon>
    </lineage>
</organism>
<feature type="compositionally biased region" description="Pro residues" evidence="1">
    <location>
        <begin position="94"/>
        <end position="105"/>
    </location>
</feature>
<dbReference type="RefSeq" id="WP_188713955.1">
    <property type="nucleotide sequence ID" value="NZ_BMIV01000001.1"/>
</dbReference>
<keyword evidence="3" id="KW-1185">Reference proteome</keyword>
<keyword evidence="2" id="KW-0131">Cell cycle</keyword>
<gene>
    <name evidence="2" type="ORF">GCM10011402_06110</name>
</gene>